<name>A0ACC1IZR3_9FUNG</name>
<keyword evidence="2" id="KW-1185">Reference proteome</keyword>
<feature type="non-terminal residue" evidence="1">
    <location>
        <position position="137"/>
    </location>
</feature>
<dbReference type="Proteomes" id="UP001150603">
    <property type="component" value="Unassembled WGS sequence"/>
</dbReference>
<sequence length="137" mass="14284">MKFTATAALFLATISPLVSAYPIYKADMVNCRSSPGTSGSVVKTYASGDDITLSCQISGESIKGNSLWDKTSDGCYVSDYYVKTGSSGFVSGKCDGSSTDGGSTGGGNDDSGSSGDMKDDYPYKSNCGPVDKWSYFQ</sequence>
<dbReference type="EMBL" id="JANBPW010005646">
    <property type="protein sequence ID" value="KAJ1932180.1"/>
    <property type="molecule type" value="Genomic_DNA"/>
</dbReference>
<organism evidence="1 2">
    <name type="scientific">Linderina macrospora</name>
    <dbReference type="NCBI Taxonomy" id="4868"/>
    <lineage>
        <taxon>Eukaryota</taxon>
        <taxon>Fungi</taxon>
        <taxon>Fungi incertae sedis</taxon>
        <taxon>Zoopagomycota</taxon>
        <taxon>Kickxellomycotina</taxon>
        <taxon>Kickxellomycetes</taxon>
        <taxon>Kickxellales</taxon>
        <taxon>Kickxellaceae</taxon>
        <taxon>Linderina</taxon>
    </lineage>
</organism>
<evidence type="ECO:0000313" key="1">
    <source>
        <dbReference type="EMBL" id="KAJ1932180.1"/>
    </source>
</evidence>
<accession>A0ACC1IZR3</accession>
<evidence type="ECO:0000313" key="2">
    <source>
        <dbReference type="Proteomes" id="UP001150603"/>
    </source>
</evidence>
<reference evidence="1" key="1">
    <citation type="submission" date="2022-07" db="EMBL/GenBank/DDBJ databases">
        <title>Phylogenomic reconstructions and comparative analyses of Kickxellomycotina fungi.</title>
        <authorList>
            <person name="Reynolds N.K."/>
            <person name="Stajich J.E."/>
            <person name="Barry K."/>
            <person name="Grigoriev I.V."/>
            <person name="Crous P."/>
            <person name="Smith M.E."/>
        </authorList>
    </citation>
    <scope>NUCLEOTIDE SEQUENCE</scope>
    <source>
        <strain evidence="1">NRRL 5244</strain>
    </source>
</reference>
<gene>
    <name evidence="1" type="ORF">FBU59_006462</name>
</gene>
<comment type="caution">
    <text evidence="1">The sequence shown here is derived from an EMBL/GenBank/DDBJ whole genome shotgun (WGS) entry which is preliminary data.</text>
</comment>
<protein>
    <submittedName>
        <fullName evidence="1">Uncharacterized protein</fullName>
    </submittedName>
</protein>
<proteinExistence type="predicted"/>